<evidence type="ECO:0000256" key="2">
    <source>
        <dbReference type="PROSITE-ProRule" id="PRU00023"/>
    </source>
</evidence>
<accession>A0A8H3IE32</accession>
<feature type="repeat" description="ANK" evidence="2">
    <location>
        <begin position="883"/>
        <end position="915"/>
    </location>
</feature>
<dbReference type="PANTHER" id="PTHR10039">
    <property type="entry name" value="AMELOGENIN"/>
    <property type="match status" value="1"/>
</dbReference>
<feature type="repeat" description="ANK" evidence="2">
    <location>
        <begin position="850"/>
        <end position="882"/>
    </location>
</feature>
<dbReference type="SMART" id="SM00248">
    <property type="entry name" value="ANK"/>
    <property type="match status" value="5"/>
</dbReference>
<dbReference type="InterPro" id="IPR002110">
    <property type="entry name" value="Ankyrin_rpt"/>
</dbReference>
<gene>
    <name evidence="4" type="ORF">ALECFALPRED_009973</name>
</gene>
<dbReference type="SUPFAM" id="SSF52540">
    <property type="entry name" value="P-loop containing nucleoside triphosphate hydrolases"/>
    <property type="match status" value="1"/>
</dbReference>
<dbReference type="Proteomes" id="UP000664203">
    <property type="component" value="Unassembled WGS sequence"/>
</dbReference>
<dbReference type="PROSITE" id="PS50088">
    <property type="entry name" value="ANK_REPEAT"/>
    <property type="match status" value="4"/>
</dbReference>
<name>A0A8H3IE32_9LECA</name>
<dbReference type="InterPro" id="IPR027417">
    <property type="entry name" value="P-loop_NTPase"/>
</dbReference>
<proteinExistence type="predicted"/>
<evidence type="ECO:0000259" key="3">
    <source>
        <dbReference type="Pfam" id="PF24883"/>
    </source>
</evidence>
<protein>
    <recommendedName>
        <fullName evidence="3">Nephrocystin 3-like N-terminal domain-containing protein</fullName>
    </recommendedName>
</protein>
<dbReference type="PROSITE" id="PS50297">
    <property type="entry name" value="ANK_REP_REGION"/>
    <property type="match status" value="3"/>
</dbReference>
<keyword evidence="2" id="KW-0040">ANK repeat</keyword>
<feature type="repeat" description="ANK" evidence="2">
    <location>
        <begin position="813"/>
        <end position="845"/>
    </location>
</feature>
<reference evidence="4" key="1">
    <citation type="submission" date="2021-03" db="EMBL/GenBank/DDBJ databases">
        <authorList>
            <person name="Tagirdzhanova G."/>
        </authorList>
    </citation>
    <scope>NUCLEOTIDE SEQUENCE</scope>
</reference>
<dbReference type="EMBL" id="CAJPDR010000080">
    <property type="protein sequence ID" value="CAF9915083.1"/>
    <property type="molecule type" value="Genomic_DNA"/>
</dbReference>
<dbReference type="Pfam" id="PF24883">
    <property type="entry name" value="NPHP3_N"/>
    <property type="match status" value="1"/>
</dbReference>
<dbReference type="SUPFAM" id="SSF48403">
    <property type="entry name" value="Ankyrin repeat"/>
    <property type="match status" value="1"/>
</dbReference>
<feature type="domain" description="Nephrocystin 3-like N-terminal" evidence="3">
    <location>
        <begin position="204"/>
        <end position="370"/>
    </location>
</feature>
<dbReference type="InterPro" id="IPR056884">
    <property type="entry name" value="NPHP3-like_N"/>
</dbReference>
<feature type="repeat" description="ANK" evidence="2">
    <location>
        <begin position="916"/>
        <end position="948"/>
    </location>
</feature>
<evidence type="ECO:0000313" key="5">
    <source>
        <dbReference type="Proteomes" id="UP000664203"/>
    </source>
</evidence>
<dbReference type="PANTHER" id="PTHR10039:SF16">
    <property type="entry name" value="GPI INOSITOL-DEACYLASE"/>
    <property type="match status" value="1"/>
</dbReference>
<dbReference type="AlphaFoldDB" id="A0A8H3IE32"/>
<dbReference type="Gene3D" id="3.40.50.300">
    <property type="entry name" value="P-loop containing nucleotide triphosphate hydrolases"/>
    <property type="match status" value="1"/>
</dbReference>
<comment type="caution">
    <text evidence="4">The sequence shown here is derived from an EMBL/GenBank/DDBJ whole genome shotgun (WGS) entry which is preliminary data.</text>
</comment>
<dbReference type="InterPro" id="IPR036770">
    <property type="entry name" value="Ankyrin_rpt-contain_sf"/>
</dbReference>
<dbReference type="Pfam" id="PF12796">
    <property type="entry name" value="Ank_2"/>
    <property type="match status" value="1"/>
</dbReference>
<sequence>MAEAVGLAASLASLIEISGRVVAAGYGYISKVANAPSRMRMVLSEVSSVNLVLGRLEENLTTVSTPTSTSVLDALSRIGVFEDCSNILRQIDSTVQICMAEGEAHSSKHDVKAVLRRAIWPMKEKETEEVLKHLDRLRSVLSDAIVQDSTASLYRLEEMTQKLHQTTTEMANTQHHAALMAWVCPYSGDPFDNYQAALKRRQPGTGGWLTESDSFKTWSQNDHGIFWLRGLPGCGKSVLISIVIEYMQYSWASKDIGIALAYFYIDYRDPAKQTLDACLGTLVRQLLDHNPQGIERLERLSEQKQRSLSRNLTTSEYIGLLADVADFQSKVYIVIDALDEAPYPQAFVDALKQLSDRECGTPVAVLVSSRNDAILENLLMPVVTHNVFVSNEDNDDVRMFVAAKVNKKFTSRKLNVPNSELINSTISKIVARADGLFLQADLLLDFVFARGTSRSIRNALTELPNGLEETYETILRKTTSQNRYHVSEIKKSLQWLSMSLVPLTPAMLVEAAAIDPDDHFLDPEAIMDEVELIGMLSSLVLVDWNLTPPVVGLAHKTVLEYLQSESILQSDMSQYHVDARKTNQYLAETSIQYLSFPESAKSLMRAARFLPKQNALQSEHHDPLETAARLAEAPNLALELTDHHLIQVSSILQQHSEMHYHDSSLGPDVVAQPATRFDPCLMHACQEQALLNYVANLWPEHMKSGEYTNIDFTKTIVPRLQWYLNPREDSGILYEAWEAFQRRRLSGSLFFVGPFRCYDQQLPLFRQLLKSSYFNYIGHETTQDPFFYTVLFGLDDCFSLLKSQYDVDMTFRGGWTPLTVAAASGSLSIAEKLLGAGANVNEAADMDERNGLTPLHIAAELAMEDLVKLFLKHGASIISLTATLTTPFYRAARGGSIQILKLLHEAGSDVNAPSWDDYIPLMEAVSCSNHDALELLLSWGADPKFQNRHGQSATDFALMVGDESVVAKLREAPSKHTSKPVNPETICYRDKMTKERFFVE</sequence>
<dbReference type="Pfam" id="PF00023">
    <property type="entry name" value="Ank"/>
    <property type="match status" value="1"/>
</dbReference>
<dbReference type="OrthoDB" id="195446at2759"/>
<evidence type="ECO:0000313" key="4">
    <source>
        <dbReference type="EMBL" id="CAF9915083.1"/>
    </source>
</evidence>
<keyword evidence="5" id="KW-1185">Reference proteome</keyword>
<organism evidence="4 5">
    <name type="scientific">Alectoria fallacina</name>
    <dbReference type="NCBI Taxonomy" id="1903189"/>
    <lineage>
        <taxon>Eukaryota</taxon>
        <taxon>Fungi</taxon>
        <taxon>Dikarya</taxon>
        <taxon>Ascomycota</taxon>
        <taxon>Pezizomycotina</taxon>
        <taxon>Lecanoromycetes</taxon>
        <taxon>OSLEUM clade</taxon>
        <taxon>Lecanoromycetidae</taxon>
        <taxon>Lecanorales</taxon>
        <taxon>Lecanorineae</taxon>
        <taxon>Parmeliaceae</taxon>
        <taxon>Alectoria</taxon>
    </lineage>
</organism>
<keyword evidence="1" id="KW-0677">Repeat</keyword>
<evidence type="ECO:0000256" key="1">
    <source>
        <dbReference type="ARBA" id="ARBA00022737"/>
    </source>
</evidence>
<dbReference type="Gene3D" id="1.25.40.20">
    <property type="entry name" value="Ankyrin repeat-containing domain"/>
    <property type="match status" value="1"/>
</dbReference>